<dbReference type="RefSeq" id="WP_344968183.1">
    <property type="nucleotide sequence ID" value="NZ_BAAAVI010000004.1"/>
</dbReference>
<evidence type="ECO:0000256" key="2">
    <source>
        <dbReference type="SAM" id="Phobius"/>
    </source>
</evidence>
<evidence type="ECO:0000256" key="1">
    <source>
        <dbReference type="SAM" id="MobiDB-lite"/>
    </source>
</evidence>
<proteinExistence type="predicted"/>
<feature type="transmembrane region" description="Helical" evidence="2">
    <location>
        <begin position="52"/>
        <end position="72"/>
    </location>
</feature>
<reference evidence="3 4" key="1">
    <citation type="journal article" date="2019" name="Int. J. Syst. Evol. Microbiol.">
        <title>The Global Catalogue of Microorganisms (GCM) 10K type strain sequencing project: providing services to taxonomists for standard genome sequencing and annotation.</title>
        <authorList>
            <consortium name="The Broad Institute Genomics Platform"/>
            <consortium name="The Broad Institute Genome Sequencing Center for Infectious Disease"/>
            <person name="Wu L."/>
            <person name="Ma J."/>
        </authorList>
    </citation>
    <scope>NUCLEOTIDE SEQUENCE [LARGE SCALE GENOMIC DNA]</scope>
    <source>
        <strain evidence="3 4">JCM 6242</strain>
    </source>
</reference>
<organism evidence="3 4">
    <name type="scientific">Streptosporangium fragile</name>
    <dbReference type="NCBI Taxonomy" id="46186"/>
    <lineage>
        <taxon>Bacteria</taxon>
        <taxon>Bacillati</taxon>
        <taxon>Actinomycetota</taxon>
        <taxon>Actinomycetes</taxon>
        <taxon>Streptosporangiales</taxon>
        <taxon>Streptosporangiaceae</taxon>
        <taxon>Streptosporangium</taxon>
    </lineage>
</organism>
<accession>A0ABN3VRE2</accession>
<dbReference type="Proteomes" id="UP001500831">
    <property type="component" value="Unassembled WGS sequence"/>
</dbReference>
<evidence type="ECO:0000313" key="4">
    <source>
        <dbReference type="Proteomes" id="UP001500831"/>
    </source>
</evidence>
<protein>
    <submittedName>
        <fullName evidence="3">Uncharacterized protein</fullName>
    </submittedName>
</protein>
<evidence type="ECO:0000313" key="3">
    <source>
        <dbReference type="EMBL" id="GAA2851852.1"/>
    </source>
</evidence>
<keyword evidence="4" id="KW-1185">Reference proteome</keyword>
<feature type="region of interest" description="Disordered" evidence="1">
    <location>
        <begin position="1"/>
        <end position="27"/>
    </location>
</feature>
<sequence length="164" mass="18812">MSDEIHPLSRREGPEPPPEPGKVPLDTSLPDACRTREMCFALQVQSVGGMDWFIGGLLIQWVLAAALGGIGALFEGPLLFVIVMGLVLSLVLFGFVAYRIDGHRGWCWILRSLYFLESVERFAQVLRRFSRWILRPFRPVLRFLGWILRPFVWLFKLLSRLSQL</sequence>
<name>A0ABN3VRE2_9ACTN</name>
<dbReference type="EMBL" id="BAAAVI010000004">
    <property type="protein sequence ID" value="GAA2851852.1"/>
    <property type="molecule type" value="Genomic_DNA"/>
</dbReference>
<keyword evidence="2" id="KW-0812">Transmembrane</keyword>
<keyword evidence="2" id="KW-0472">Membrane</keyword>
<keyword evidence="2" id="KW-1133">Transmembrane helix</keyword>
<feature type="transmembrane region" description="Helical" evidence="2">
    <location>
        <begin position="78"/>
        <end position="98"/>
    </location>
</feature>
<comment type="caution">
    <text evidence="3">The sequence shown here is derived from an EMBL/GenBank/DDBJ whole genome shotgun (WGS) entry which is preliminary data.</text>
</comment>
<feature type="compositionally biased region" description="Basic and acidic residues" evidence="1">
    <location>
        <begin position="1"/>
        <end position="14"/>
    </location>
</feature>
<gene>
    <name evidence="3" type="ORF">GCM10010517_09500</name>
</gene>